<keyword evidence="4" id="KW-1185">Reference proteome</keyword>
<sequence>MNATHPAPASAQDPIVRDAIAWAVRLGSGEAGEEEYRAFEAWRRADPRHDAAAARLEQALGVFSRVPDDAGLRRGAQRALLARPERRQMLRGALGLALLAGGSGLIAQRHYPAAYLVADHATGTAQRRKVALPDGSALWLNARSAVDVAFGPDRRELRLRSGELIVDVARDPARAFIVHSAHGSVRALGTRFLVRLADDHTLAAVLHSSVRIDSLGGTSAVLAEGHSARFDRHGIRPDPLPPSAASAWEDGFIEVHDRPLEEVVAALRPYRAGILRLSPQAARLRVTGSFPLDDSERTLAALAEALPIAIHRHTDYWVRIELA</sequence>
<dbReference type="EMBL" id="SSOC01000002">
    <property type="protein sequence ID" value="THF66173.1"/>
    <property type="molecule type" value="Genomic_DNA"/>
</dbReference>
<dbReference type="InterPro" id="IPR012373">
    <property type="entry name" value="Ferrdict_sens_TM"/>
</dbReference>
<feature type="domain" description="FecR N-terminal" evidence="2">
    <location>
        <begin position="18"/>
        <end position="58"/>
    </location>
</feature>
<reference evidence="3 4" key="1">
    <citation type="submission" date="2019-04" db="EMBL/GenBank/DDBJ databases">
        <title>Azoarcus nasutitermitis sp. nov. isolated from termite nest.</title>
        <authorList>
            <person name="Lin S.-Y."/>
            <person name="Hameed A."/>
            <person name="Hsu Y.-H."/>
            <person name="Young C.-C."/>
        </authorList>
    </citation>
    <scope>NUCLEOTIDE SEQUENCE [LARGE SCALE GENOMIC DNA]</scope>
    <source>
        <strain evidence="3 4">CC-YHH838</strain>
    </source>
</reference>
<dbReference type="PIRSF" id="PIRSF018266">
    <property type="entry name" value="FecR"/>
    <property type="match status" value="1"/>
</dbReference>
<organism evidence="3 4">
    <name type="scientific">Pseudothauera nasutitermitis</name>
    <dbReference type="NCBI Taxonomy" id="2565930"/>
    <lineage>
        <taxon>Bacteria</taxon>
        <taxon>Pseudomonadati</taxon>
        <taxon>Pseudomonadota</taxon>
        <taxon>Betaproteobacteria</taxon>
        <taxon>Rhodocyclales</taxon>
        <taxon>Zoogloeaceae</taxon>
        <taxon>Pseudothauera</taxon>
    </lineage>
</organism>
<feature type="domain" description="FecR protein" evidence="1">
    <location>
        <begin position="119"/>
        <end position="211"/>
    </location>
</feature>
<dbReference type="Pfam" id="PF16220">
    <property type="entry name" value="DUF4880"/>
    <property type="match status" value="1"/>
</dbReference>
<evidence type="ECO:0000313" key="3">
    <source>
        <dbReference type="EMBL" id="THF66173.1"/>
    </source>
</evidence>
<evidence type="ECO:0000259" key="2">
    <source>
        <dbReference type="Pfam" id="PF16220"/>
    </source>
</evidence>
<dbReference type="Gene3D" id="2.60.120.1440">
    <property type="match status" value="1"/>
</dbReference>
<comment type="caution">
    <text evidence="3">The sequence shown here is derived from an EMBL/GenBank/DDBJ whole genome shotgun (WGS) entry which is preliminary data.</text>
</comment>
<proteinExistence type="predicted"/>
<dbReference type="AlphaFoldDB" id="A0A4S4B0Y1"/>
<dbReference type="OrthoDB" id="1100567at2"/>
<accession>A0A4S4B0Y1</accession>
<evidence type="ECO:0000259" key="1">
    <source>
        <dbReference type="Pfam" id="PF04773"/>
    </source>
</evidence>
<dbReference type="Pfam" id="PF04773">
    <property type="entry name" value="FecR"/>
    <property type="match status" value="1"/>
</dbReference>
<dbReference type="Proteomes" id="UP000308430">
    <property type="component" value="Unassembled WGS sequence"/>
</dbReference>
<gene>
    <name evidence="3" type="ORF">E6C76_04760</name>
</gene>
<evidence type="ECO:0000313" key="4">
    <source>
        <dbReference type="Proteomes" id="UP000308430"/>
    </source>
</evidence>
<dbReference type="PANTHER" id="PTHR30273:SF2">
    <property type="entry name" value="PROTEIN FECR"/>
    <property type="match status" value="1"/>
</dbReference>
<dbReference type="InterPro" id="IPR032623">
    <property type="entry name" value="FecR_N"/>
</dbReference>
<dbReference type="RefSeq" id="WP_136347122.1">
    <property type="nucleotide sequence ID" value="NZ_SSOC01000002.1"/>
</dbReference>
<dbReference type="InterPro" id="IPR006860">
    <property type="entry name" value="FecR"/>
</dbReference>
<dbReference type="GO" id="GO:0016989">
    <property type="term" value="F:sigma factor antagonist activity"/>
    <property type="evidence" value="ECO:0007669"/>
    <property type="project" value="TreeGrafter"/>
</dbReference>
<dbReference type="PANTHER" id="PTHR30273">
    <property type="entry name" value="PERIPLASMIC SIGNAL SENSOR AND SIGMA FACTOR ACTIVATOR FECR-RELATED"/>
    <property type="match status" value="1"/>
</dbReference>
<protein>
    <submittedName>
        <fullName evidence="3">FecR family protein</fullName>
    </submittedName>
</protein>
<name>A0A4S4B0Y1_9RHOO</name>